<dbReference type="Proteomes" id="UP001281410">
    <property type="component" value="Unassembled WGS sequence"/>
</dbReference>
<feature type="region of interest" description="Disordered" evidence="1">
    <location>
        <begin position="60"/>
        <end position="88"/>
    </location>
</feature>
<reference evidence="2" key="1">
    <citation type="journal article" date="2023" name="Plant J.">
        <title>Genome sequences and population genomics provide insights into the demographic history, inbreeding, and mutation load of two 'living fossil' tree species of Dipteronia.</title>
        <authorList>
            <person name="Feng Y."/>
            <person name="Comes H.P."/>
            <person name="Chen J."/>
            <person name="Zhu S."/>
            <person name="Lu R."/>
            <person name="Zhang X."/>
            <person name="Li P."/>
            <person name="Qiu J."/>
            <person name="Olsen K.M."/>
            <person name="Qiu Y."/>
        </authorList>
    </citation>
    <scope>NUCLEOTIDE SEQUENCE</scope>
    <source>
        <strain evidence="2">NBL</strain>
    </source>
</reference>
<protein>
    <submittedName>
        <fullName evidence="2">Uncharacterized protein</fullName>
    </submittedName>
</protein>
<name>A0AAD9ZV41_9ROSI</name>
<organism evidence="2 3">
    <name type="scientific">Dipteronia sinensis</name>
    <dbReference type="NCBI Taxonomy" id="43782"/>
    <lineage>
        <taxon>Eukaryota</taxon>
        <taxon>Viridiplantae</taxon>
        <taxon>Streptophyta</taxon>
        <taxon>Embryophyta</taxon>
        <taxon>Tracheophyta</taxon>
        <taxon>Spermatophyta</taxon>
        <taxon>Magnoliopsida</taxon>
        <taxon>eudicotyledons</taxon>
        <taxon>Gunneridae</taxon>
        <taxon>Pentapetalae</taxon>
        <taxon>rosids</taxon>
        <taxon>malvids</taxon>
        <taxon>Sapindales</taxon>
        <taxon>Sapindaceae</taxon>
        <taxon>Hippocastanoideae</taxon>
        <taxon>Acereae</taxon>
        <taxon>Dipteronia</taxon>
    </lineage>
</organism>
<evidence type="ECO:0000256" key="1">
    <source>
        <dbReference type="SAM" id="MobiDB-lite"/>
    </source>
</evidence>
<feature type="compositionally biased region" description="Acidic residues" evidence="1">
    <location>
        <begin position="61"/>
        <end position="81"/>
    </location>
</feature>
<accession>A0AAD9ZV41</accession>
<dbReference type="EMBL" id="JANJYJ010000008">
    <property type="protein sequence ID" value="KAK3193482.1"/>
    <property type="molecule type" value="Genomic_DNA"/>
</dbReference>
<keyword evidence="3" id="KW-1185">Reference proteome</keyword>
<proteinExistence type="predicted"/>
<evidence type="ECO:0000313" key="3">
    <source>
        <dbReference type="Proteomes" id="UP001281410"/>
    </source>
</evidence>
<sequence length="132" mass="15312">MFEEHGLDMIVFEVEESCYVPPPLEESSSSPNLEPSVLDMECGYHALGWCDMDVEMLNYEGDSEKDDDKNDEADEANEDGEGDNRQYNKVLVCEEEYVDRDDVITKECMDLFEGYRSKSDNEYFSDSEREQK</sequence>
<gene>
    <name evidence="2" type="ORF">Dsin_024792</name>
</gene>
<dbReference type="AlphaFoldDB" id="A0AAD9ZV41"/>
<evidence type="ECO:0000313" key="2">
    <source>
        <dbReference type="EMBL" id="KAK3193482.1"/>
    </source>
</evidence>
<comment type="caution">
    <text evidence="2">The sequence shown here is derived from an EMBL/GenBank/DDBJ whole genome shotgun (WGS) entry which is preliminary data.</text>
</comment>